<dbReference type="SUPFAM" id="SSF49464">
    <property type="entry name" value="Carboxypeptidase regulatory domain-like"/>
    <property type="match status" value="1"/>
</dbReference>
<gene>
    <name evidence="1" type="ORF">HW556_08460</name>
</gene>
<comment type="caution">
    <text evidence="1">The sequence shown here is derived from an EMBL/GenBank/DDBJ whole genome shotgun (WGS) entry which is preliminary data.</text>
</comment>
<protein>
    <submittedName>
        <fullName evidence="1">Carboxypeptidase-like regulatory domain-containing protein</fullName>
    </submittedName>
</protein>
<dbReference type="EMBL" id="JABKAV010000018">
    <property type="protein sequence ID" value="NVO84913.1"/>
    <property type="molecule type" value="Genomic_DNA"/>
</dbReference>
<keyword evidence="2" id="KW-1185">Reference proteome</keyword>
<dbReference type="Proteomes" id="UP000626554">
    <property type="component" value="Unassembled WGS sequence"/>
</dbReference>
<evidence type="ECO:0000313" key="2">
    <source>
        <dbReference type="Proteomes" id="UP000626554"/>
    </source>
</evidence>
<dbReference type="Gene3D" id="2.60.40.1120">
    <property type="entry name" value="Carboxypeptidase-like, regulatory domain"/>
    <property type="match status" value="1"/>
</dbReference>
<accession>A0ABX2Q256</accession>
<sequence length="100" mass="10598">MVNAHGRGLPGATVLVEGTSNGVSTTADGTYQLGLSAAELSGKLVFSAIGFEAVVKPLGSADRLKPVVMKESGDVMGIFYVSPWYTPRGLWQRLTRPFGR</sequence>
<proteinExistence type="predicted"/>
<evidence type="ECO:0000313" key="1">
    <source>
        <dbReference type="EMBL" id="NVO84913.1"/>
    </source>
</evidence>
<name>A0ABX2Q256_9BACT</name>
<dbReference type="Pfam" id="PF13715">
    <property type="entry name" value="CarbopepD_reg_2"/>
    <property type="match status" value="1"/>
</dbReference>
<reference evidence="1 2" key="1">
    <citation type="submission" date="2020-05" db="EMBL/GenBank/DDBJ databases">
        <title>Hymenobacter terrestris sp. nov. and Hymenobacter lapidiphilus sp. nov., isolated from regoliths in Antarctica.</title>
        <authorList>
            <person name="Sedlacek I."/>
            <person name="Pantucek R."/>
            <person name="Zeman M."/>
            <person name="Holochova P."/>
            <person name="Kralova S."/>
            <person name="Stankova E."/>
            <person name="Sedo O."/>
            <person name="Micenkova L."/>
            <person name="Svec P."/>
            <person name="Gupta V."/>
            <person name="Sood U."/>
            <person name="Korpole U.S."/>
            <person name="Lal R."/>
        </authorList>
    </citation>
    <scope>NUCLEOTIDE SEQUENCE [LARGE SCALE GENOMIC DNA]</scope>
    <source>
        <strain evidence="1 2">P5252</strain>
    </source>
</reference>
<organism evidence="1 2">
    <name type="scientific">Hymenobacter terrestris</name>
    <dbReference type="NCBI Taxonomy" id="2748310"/>
    <lineage>
        <taxon>Bacteria</taxon>
        <taxon>Pseudomonadati</taxon>
        <taxon>Bacteroidota</taxon>
        <taxon>Cytophagia</taxon>
        <taxon>Cytophagales</taxon>
        <taxon>Hymenobacteraceae</taxon>
        <taxon>Hymenobacter</taxon>
    </lineage>
</organism>
<dbReference type="InterPro" id="IPR008969">
    <property type="entry name" value="CarboxyPept-like_regulatory"/>
</dbReference>